<reference evidence="8 9" key="1">
    <citation type="submission" date="2024-06" db="EMBL/GenBank/DDBJ databases">
        <title>The Natural Products Discovery Center: Release of the First 8490 Sequenced Strains for Exploring Actinobacteria Biosynthetic Diversity.</title>
        <authorList>
            <person name="Kalkreuter E."/>
            <person name="Kautsar S.A."/>
            <person name="Yang D."/>
            <person name="Bader C.D."/>
            <person name="Teijaro C.N."/>
            <person name="Fluegel L."/>
            <person name="Davis C.M."/>
            <person name="Simpson J.R."/>
            <person name="Lauterbach L."/>
            <person name="Steele A.D."/>
            <person name="Gui C."/>
            <person name="Meng S."/>
            <person name="Li G."/>
            <person name="Viehrig K."/>
            <person name="Ye F."/>
            <person name="Su P."/>
            <person name="Kiefer A.F."/>
            <person name="Nichols A."/>
            <person name="Cepeda A.J."/>
            <person name="Yan W."/>
            <person name="Fan B."/>
            <person name="Jiang Y."/>
            <person name="Adhikari A."/>
            <person name="Zheng C.-J."/>
            <person name="Schuster L."/>
            <person name="Cowan T.M."/>
            <person name="Smanski M.J."/>
            <person name="Chevrette M.G."/>
            <person name="De Carvalho L.P.S."/>
            <person name="Shen B."/>
        </authorList>
    </citation>
    <scope>NUCLEOTIDE SEQUENCE [LARGE SCALE GENOMIC DNA]</scope>
    <source>
        <strain evidence="8 9">NPDC050100</strain>
    </source>
</reference>
<dbReference type="PANTHER" id="PTHR43289:SF34">
    <property type="entry name" value="SERINE_THREONINE-PROTEIN KINASE YBDM-RELATED"/>
    <property type="match status" value="1"/>
</dbReference>
<comment type="caution">
    <text evidence="8">The sequence shown here is derived from an EMBL/GenBank/DDBJ whole genome shotgun (WGS) entry which is preliminary data.</text>
</comment>
<dbReference type="Pfam" id="PF00069">
    <property type="entry name" value="Pkinase"/>
    <property type="match status" value="1"/>
</dbReference>
<dbReference type="Proteomes" id="UP001551675">
    <property type="component" value="Unassembled WGS sequence"/>
</dbReference>
<feature type="region of interest" description="Disordered" evidence="6">
    <location>
        <begin position="175"/>
        <end position="211"/>
    </location>
</feature>
<gene>
    <name evidence="8" type="ORF">AB0I59_11680</name>
</gene>
<evidence type="ECO:0000256" key="2">
    <source>
        <dbReference type="ARBA" id="ARBA00022741"/>
    </source>
</evidence>
<evidence type="ECO:0000313" key="9">
    <source>
        <dbReference type="Proteomes" id="UP001551675"/>
    </source>
</evidence>
<feature type="compositionally biased region" description="Basic and acidic residues" evidence="6">
    <location>
        <begin position="1"/>
        <end position="21"/>
    </location>
</feature>
<accession>A0ABV3GCW7</accession>
<keyword evidence="3 8" id="KW-0418">Kinase</keyword>
<dbReference type="InterPro" id="IPR017441">
    <property type="entry name" value="Protein_kinase_ATP_BS"/>
</dbReference>
<keyword evidence="9" id="KW-1185">Reference proteome</keyword>
<dbReference type="PANTHER" id="PTHR43289">
    <property type="entry name" value="MITOGEN-ACTIVATED PROTEIN KINASE KINASE KINASE 20-RELATED"/>
    <property type="match status" value="1"/>
</dbReference>
<evidence type="ECO:0000259" key="7">
    <source>
        <dbReference type="PROSITE" id="PS50011"/>
    </source>
</evidence>
<dbReference type="EC" id="2.7.11.1" evidence="8"/>
<feature type="binding site" evidence="5">
    <location>
        <position position="55"/>
    </location>
    <ligand>
        <name>ATP</name>
        <dbReference type="ChEBI" id="CHEBI:30616"/>
    </ligand>
</feature>
<dbReference type="RefSeq" id="WP_358132197.1">
    <property type="nucleotide sequence ID" value="NZ_JBFALK010000005.1"/>
</dbReference>
<evidence type="ECO:0000256" key="1">
    <source>
        <dbReference type="ARBA" id="ARBA00022679"/>
    </source>
</evidence>
<dbReference type="CDD" id="cd14014">
    <property type="entry name" value="STKc_PknB_like"/>
    <property type="match status" value="1"/>
</dbReference>
<keyword evidence="4 5" id="KW-0067">ATP-binding</keyword>
<sequence>MSNGGNHDESAANHDLRDGDPRQAGPYTLLRRLGQGGMGTVYLGRAPDGRNVAVKLIHPQWATDPDFRRRFTREIAAAQRVARFCTAPVLAADVDGDTAYLVTEYVPGPTLHEALRAQGPLTGSSLETLAVSVAVALQAIHSAGVIHRDLKPANVLLSPLGPKVIDFGIAQLAEPGAPPAASSSAPPPSWRPNRLGANASPPPPTSSPGAP</sequence>
<feature type="domain" description="Protein kinase" evidence="7">
    <location>
        <begin position="27"/>
        <end position="211"/>
    </location>
</feature>
<dbReference type="EMBL" id="JBFALK010000005">
    <property type="protein sequence ID" value="MEV0969286.1"/>
    <property type="molecule type" value="Genomic_DNA"/>
</dbReference>
<dbReference type="PROSITE" id="PS50011">
    <property type="entry name" value="PROTEIN_KINASE_DOM"/>
    <property type="match status" value="1"/>
</dbReference>
<evidence type="ECO:0000256" key="5">
    <source>
        <dbReference type="PROSITE-ProRule" id="PRU10141"/>
    </source>
</evidence>
<keyword evidence="1 8" id="KW-0808">Transferase</keyword>
<dbReference type="InterPro" id="IPR000719">
    <property type="entry name" value="Prot_kinase_dom"/>
</dbReference>
<feature type="compositionally biased region" description="Pro residues" evidence="6">
    <location>
        <begin position="200"/>
        <end position="211"/>
    </location>
</feature>
<dbReference type="InterPro" id="IPR011009">
    <property type="entry name" value="Kinase-like_dom_sf"/>
</dbReference>
<evidence type="ECO:0000256" key="4">
    <source>
        <dbReference type="ARBA" id="ARBA00022840"/>
    </source>
</evidence>
<dbReference type="PROSITE" id="PS00108">
    <property type="entry name" value="PROTEIN_KINASE_ST"/>
    <property type="match status" value="1"/>
</dbReference>
<dbReference type="PROSITE" id="PS00107">
    <property type="entry name" value="PROTEIN_KINASE_ATP"/>
    <property type="match status" value="1"/>
</dbReference>
<dbReference type="SUPFAM" id="SSF56112">
    <property type="entry name" value="Protein kinase-like (PK-like)"/>
    <property type="match status" value="1"/>
</dbReference>
<evidence type="ECO:0000313" key="8">
    <source>
        <dbReference type="EMBL" id="MEV0969286.1"/>
    </source>
</evidence>
<feature type="region of interest" description="Disordered" evidence="6">
    <location>
        <begin position="1"/>
        <end position="27"/>
    </location>
</feature>
<evidence type="ECO:0000256" key="3">
    <source>
        <dbReference type="ARBA" id="ARBA00022777"/>
    </source>
</evidence>
<protein>
    <submittedName>
        <fullName evidence="8">Serine/threonine-protein kinase</fullName>
        <ecNumber evidence="8">2.7.11.1</ecNumber>
    </submittedName>
</protein>
<evidence type="ECO:0000256" key="6">
    <source>
        <dbReference type="SAM" id="MobiDB-lite"/>
    </source>
</evidence>
<dbReference type="InterPro" id="IPR008271">
    <property type="entry name" value="Ser/Thr_kinase_AS"/>
</dbReference>
<dbReference type="GO" id="GO:0004674">
    <property type="term" value="F:protein serine/threonine kinase activity"/>
    <property type="evidence" value="ECO:0007669"/>
    <property type="project" value="UniProtKB-EC"/>
</dbReference>
<name>A0ABV3GCW7_MICGL</name>
<dbReference type="Gene3D" id="3.30.200.20">
    <property type="entry name" value="Phosphorylase Kinase, domain 1"/>
    <property type="match status" value="1"/>
</dbReference>
<dbReference type="SMART" id="SM00220">
    <property type="entry name" value="S_TKc"/>
    <property type="match status" value="1"/>
</dbReference>
<organism evidence="8 9">
    <name type="scientific">Microtetraspora glauca</name>
    <dbReference type="NCBI Taxonomy" id="1996"/>
    <lineage>
        <taxon>Bacteria</taxon>
        <taxon>Bacillati</taxon>
        <taxon>Actinomycetota</taxon>
        <taxon>Actinomycetes</taxon>
        <taxon>Streptosporangiales</taxon>
        <taxon>Streptosporangiaceae</taxon>
        <taxon>Microtetraspora</taxon>
    </lineage>
</organism>
<proteinExistence type="predicted"/>
<keyword evidence="2 5" id="KW-0547">Nucleotide-binding</keyword>
<dbReference type="Gene3D" id="1.10.510.10">
    <property type="entry name" value="Transferase(Phosphotransferase) domain 1"/>
    <property type="match status" value="1"/>
</dbReference>